<dbReference type="SUPFAM" id="SSF51556">
    <property type="entry name" value="Metallo-dependent hydrolases"/>
    <property type="match status" value="1"/>
</dbReference>
<dbReference type="EC" id="3.5.2.5" evidence="8"/>
<evidence type="ECO:0000256" key="1">
    <source>
        <dbReference type="ARBA" id="ARBA00002368"/>
    </source>
</evidence>
<comment type="caution">
    <text evidence="10">The sequence shown here is derived from an EMBL/GenBank/DDBJ whole genome shotgun (WGS) entry which is preliminary data.</text>
</comment>
<keyword evidence="5 8" id="KW-0479">Metal-binding</keyword>
<feature type="binding site" description="via carbamate group" evidence="8">
    <location>
        <position position="149"/>
    </location>
    <ligand>
        <name>Zn(2+)</name>
        <dbReference type="ChEBI" id="CHEBI:29105"/>
        <label>2</label>
    </ligand>
</feature>
<feature type="binding site" description="via carbamate group" evidence="8">
    <location>
        <position position="149"/>
    </location>
    <ligand>
        <name>Zn(2+)</name>
        <dbReference type="ChEBI" id="CHEBI:29105"/>
        <label>1</label>
    </ligand>
</feature>
<comment type="function">
    <text evidence="1">Catalyzes the reversible cyclization of carbamoyl aspartate to dihydroorotate.</text>
</comment>
<comment type="catalytic activity">
    <reaction evidence="8">
        <text>(S)-allantoin + H2O = allantoate + H(+)</text>
        <dbReference type="Rhea" id="RHEA:17029"/>
        <dbReference type="ChEBI" id="CHEBI:15377"/>
        <dbReference type="ChEBI" id="CHEBI:15378"/>
        <dbReference type="ChEBI" id="CHEBI:15678"/>
        <dbReference type="ChEBI" id="CHEBI:17536"/>
        <dbReference type="EC" id="3.5.2.5"/>
    </reaction>
</comment>
<keyword evidence="11" id="KW-1185">Reference proteome</keyword>
<keyword evidence="4 8" id="KW-0659">Purine metabolism</keyword>
<dbReference type="InterPro" id="IPR050138">
    <property type="entry name" value="DHOase/Allantoinase_Hydrolase"/>
</dbReference>
<evidence type="ECO:0000313" key="10">
    <source>
        <dbReference type="EMBL" id="GLV53708.1"/>
    </source>
</evidence>
<evidence type="ECO:0000256" key="8">
    <source>
        <dbReference type="HAMAP-Rule" id="MF_01645"/>
    </source>
</evidence>
<gene>
    <name evidence="8 10" type="primary">allB</name>
    <name evidence="10" type="ORF">KDH_05600</name>
</gene>
<evidence type="ECO:0000259" key="9">
    <source>
        <dbReference type="Pfam" id="PF01979"/>
    </source>
</evidence>
<dbReference type="InterPro" id="IPR017593">
    <property type="entry name" value="Allantoinase"/>
</dbReference>
<comment type="cofactor">
    <cofactor evidence="8">
        <name>Zn(2+)</name>
        <dbReference type="ChEBI" id="CHEBI:29105"/>
    </cofactor>
    <text evidence="8">Binds 2 Zn(2+) ions per subunit.</text>
</comment>
<evidence type="ECO:0000256" key="4">
    <source>
        <dbReference type="ARBA" id="ARBA00022631"/>
    </source>
</evidence>
<dbReference type="InterPro" id="IPR032466">
    <property type="entry name" value="Metal_Hydrolase"/>
</dbReference>
<evidence type="ECO:0000256" key="7">
    <source>
        <dbReference type="ARBA" id="ARBA00022833"/>
    </source>
</evidence>
<dbReference type="EMBL" id="BSRI01000001">
    <property type="protein sequence ID" value="GLV53708.1"/>
    <property type="molecule type" value="Genomic_DNA"/>
</dbReference>
<dbReference type="NCBIfam" id="TIGR03178">
    <property type="entry name" value="allantoinase"/>
    <property type="match status" value="1"/>
</dbReference>
<dbReference type="PROSITE" id="PS00482">
    <property type="entry name" value="DIHYDROOROTASE_1"/>
    <property type="match status" value="1"/>
</dbReference>
<comment type="subunit">
    <text evidence="3 8">Homotetramer.</text>
</comment>
<dbReference type="InterPro" id="IPR011059">
    <property type="entry name" value="Metal-dep_hydrolase_composite"/>
</dbReference>
<sequence length="457" mass="48841">MGAYDLVIRGGTLVTASGGVRSADVAIADGRIVAIAPELNGSVQAVIDAHNLHILPGVIDAHVHFNEPGRTTWEGFASGSKALAAGGTTAFFDMPLNAHPPTLDADSFNEKLTAAKTSSYVDFGLWGGLVPANLAQLDDLAACGVVGFKAFMSSSGIEDFQAADDATLYLGMQQAARLGKLVAVHAENDQLTAGLARQARAQGQVGVRDYLASRPALAELEAIERAILFAKETGCALHIVHVSTGRGVRLVASARTRGVDVSCETCPHYLVLTEEDMEELGVVAKCAPPLRPLAEQAALWQHLFSGTLPMIASDHSPAPFEMKERADFFEAWGGISGCQSLLALLLTEGYNQRHLPLELIVAATSEFVARRFNLPAQKGRLEVGCDADLTLVDVTCSYRLESHHLFYRHPYSPYLGRTLRGRIVRTLVRGQTVFLDGKIVSPPIGQLVKPLSLNPGS</sequence>
<dbReference type="Gene3D" id="3.20.20.140">
    <property type="entry name" value="Metal-dependent hydrolases"/>
    <property type="match status" value="1"/>
</dbReference>
<evidence type="ECO:0000313" key="11">
    <source>
        <dbReference type="Proteomes" id="UP001344906"/>
    </source>
</evidence>
<dbReference type="Pfam" id="PF01979">
    <property type="entry name" value="Amidohydro_1"/>
    <property type="match status" value="1"/>
</dbReference>
<keyword evidence="6 8" id="KW-0378">Hydrolase</keyword>
<feature type="domain" description="Amidohydrolase-related" evidence="9">
    <location>
        <begin position="54"/>
        <end position="433"/>
    </location>
</feature>
<organism evidence="10 11">
    <name type="scientific">Dictyobacter halimunensis</name>
    <dbReference type="NCBI Taxonomy" id="3026934"/>
    <lineage>
        <taxon>Bacteria</taxon>
        <taxon>Bacillati</taxon>
        <taxon>Chloroflexota</taxon>
        <taxon>Ktedonobacteria</taxon>
        <taxon>Ktedonobacterales</taxon>
        <taxon>Dictyobacteraceae</taxon>
        <taxon>Dictyobacter</taxon>
    </lineage>
</organism>
<comment type="function">
    <text evidence="8">Catalyzes the conversion of allantoin (5-ureidohydantoin) to allantoic acid by hydrolytic cleavage of the five-member hydantoin ring.</text>
</comment>
<proteinExistence type="inferred from homology"/>
<name>A0ABQ6FHY4_9CHLR</name>
<dbReference type="InterPro" id="IPR006680">
    <property type="entry name" value="Amidohydro-rel"/>
</dbReference>
<dbReference type="Proteomes" id="UP001344906">
    <property type="component" value="Unassembled WGS sequence"/>
</dbReference>
<keyword evidence="7 8" id="KW-0862">Zinc</keyword>
<feature type="binding site" evidence="8">
    <location>
        <position position="314"/>
    </location>
    <ligand>
        <name>Zn(2+)</name>
        <dbReference type="ChEBI" id="CHEBI:29105"/>
        <label>1</label>
    </ligand>
</feature>
<dbReference type="Gene3D" id="2.30.40.10">
    <property type="entry name" value="Urease, subunit C, domain 1"/>
    <property type="match status" value="1"/>
</dbReference>
<comment type="pathway">
    <text evidence="8">Nitrogen metabolism; (S)-allantoin degradation; allantoate from (S)-allantoin: step 1/1.</text>
</comment>
<feature type="binding site" evidence="8">
    <location>
        <position position="185"/>
    </location>
    <ligand>
        <name>Zn(2+)</name>
        <dbReference type="ChEBI" id="CHEBI:29105"/>
        <label>2</label>
    </ligand>
</feature>
<dbReference type="InterPro" id="IPR002195">
    <property type="entry name" value="Dihydroorotase_CS"/>
</dbReference>
<dbReference type="HAMAP" id="MF_01645">
    <property type="entry name" value="Hydantoinase"/>
    <property type="match status" value="1"/>
</dbReference>
<reference evidence="10 11" key="1">
    <citation type="submission" date="2023-02" db="EMBL/GenBank/DDBJ databases">
        <title>Dictyobacter halimunensis sp. nov., a new member of the class Ktedonobacteria from forest soil in a geothermal area.</title>
        <authorList>
            <person name="Rachmania M.K."/>
            <person name="Ningsih F."/>
            <person name="Sakai Y."/>
            <person name="Yabe S."/>
            <person name="Yokota A."/>
            <person name="Sjamsuridzal W."/>
        </authorList>
    </citation>
    <scope>NUCLEOTIDE SEQUENCE [LARGE SCALE GENOMIC DNA]</scope>
    <source>
        <strain evidence="10 11">S3.2.2.5</strain>
    </source>
</reference>
<feature type="binding site" evidence="8">
    <location>
        <position position="64"/>
    </location>
    <ligand>
        <name>Zn(2+)</name>
        <dbReference type="ChEBI" id="CHEBI:29105"/>
        <label>1</label>
    </ligand>
</feature>
<comment type="similarity">
    <text evidence="8">Belongs to the metallo-dependent hydrolases superfamily. Allantoinase family.</text>
</comment>
<dbReference type="InterPro" id="IPR047604">
    <property type="entry name" value="Allantoinase_bact"/>
</dbReference>
<dbReference type="SUPFAM" id="SSF51338">
    <property type="entry name" value="Composite domain of metallo-dependent hydrolases"/>
    <property type="match status" value="1"/>
</dbReference>
<dbReference type="RefSeq" id="WP_338247416.1">
    <property type="nucleotide sequence ID" value="NZ_BSRI01000001.1"/>
</dbReference>
<protein>
    <recommendedName>
        <fullName evidence="8">Allantoinase</fullName>
        <ecNumber evidence="8">3.5.2.5</ecNumber>
    </recommendedName>
    <alternativeName>
        <fullName evidence="8">Allantoin-utilizing enzyme</fullName>
    </alternativeName>
</protein>
<feature type="modified residue" description="N6-carboxylysine" evidence="8">
    <location>
        <position position="149"/>
    </location>
</feature>
<accession>A0ABQ6FHY4</accession>
<comment type="similarity">
    <text evidence="2">Belongs to the metallo-dependent hydrolases superfamily. DHOase family. Class I DHOase subfamily.</text>
</comment>
<evidence type="ECO:0000256" key="6">
    <source>
        <dbReference type="ARBA" id="ARBA00022801"/>
    </source>
</evidence>
<dbReference type="PANTHER" id="PTHR43668:SF4">
    <property type="entry name" value="ALLANTOINASE"/>
    <property type="match status" value="1"/>
</dbReference>
<evidence type="ECO:0000256" key="3">
    <source>
        <dbReference type="ARBA" id="ARBA00011881"/>
    </source>
</evidence>
<dbReference type="NCBIfam" id="NF004839">
    <property type="entry name" value="PRK06189.1"/>
    <property type="match status" value="1"/>
</dbReference>
<feature type="binding site" evidence="8">
    <location>
        <position position="62"/>
    </location>
    <ligand>
        <name>Zn(2+)</name>
        <dbReference type="ChEBI" id="CHEBI:29105"/>
        <label>1</label>
    </ligand>
</feature>
<dbReference type="PANTHER" id="PTHR43668">
    <property type="entry name" value="ALLANTOINASE"/>
    <property type="match status" value="1"/>
</dbReference>
<feature type="binding site" evidence="8">
    <location>
        <position position="241"/>
    </location>
    <ligand>
        <name>Zn(2+)</name>
        <dbReference type="ChEBI" id="CHEBI:29105"/>
        <label>2</label>
    </ligand>
</feature>
<evidence type="ECO:0000256" key="2">
    <source>
        <dbReference type="ARBA" id="ARBA00010286"/>
    </source>
</evidence>
<evidence type="ECO:0000256" key="5">
    <source>
        <dbReference type="ARBA" id="ARBA00022723"/>
    </source>
</evidence>
<comment type="PTM">
    <text evidence="8">Carboxylation allows a single lysine to coordinate two zinc ions.</text>
</comment>
<dbReference type="NCBIfam" id="TIGR00857">
    <property type="entry name" value="pyrC_multi"/>
    <property type="match status" value="1"/>
</dbReference>